<accession>A0A1S7UBL9</accession>
<dbReference type="Proteomes" id="UP000192140">
    <property type="component" value="Unassembled WGS sequence"/>
</dbReference>
<organism evidence="2 3">
    <name type="scientific">Agrobacterium deltaense NCPPB 1641</name>
    <dbReference type="NCBI Taxonomy" id="1183425"/>
    <lineage>
        <taxon>Bacteria</taxon>
        <taxon>Pseudomonadati</taxon>
        <taxon>Pseudomonadota</taxon>
        <taxon>Alphaproteobacteria</taxon>
        <taxon>Hyphomicrobiales</taxon>
        <taxon>Rhizobiaceae</taxon>
        <taxon>Rhizobium/Agrobacterium group</taxon>
        <taxon>Agrobacterium</taxon>
    </lineage>
</organism>
<dbReference type="GO" id="GO:0017168">
    <property type="term" value="F:5-oxoprolinase (ATP-hydrolyzing) activity"/>
    <property type="evidence" value="ECO:0007669"/>
    <property type="project" value="TreeGrafter"/>
</dbReference>
<comment type="caution">
    <text evidence="2">The sequence shown here is derived from an EMBL/GenBank/DDBJ whole genome shotgun (WGS) entry which is preliminary data.</text>
</comment>
<evidence type="ECO:0000313" key="2">
    <source>
        <dbReference type="EMBL" id="CVI64225.1"/>
    </source>
</evidence>
<dbReference type="RefSeq" id="WP_080855445.1">
    <property type="nucleotide sequence ID" value="NZ_LT009778.1"/>
</dbReference>
<dbReference type="AlphaFoldDB" id="A0A1S7UBL9"/>
<dbReference type="InterPro" id="IPR045079">
    <property type="entry name" value="Oxoprolinase-like"/>
</dbReference>
<dbReference type="InterPro" id="IPR003692">
    <property type="entry name" value="Hydantoinase_B"/>
</dbReference>
<evidence type="ECO:0000259" key="1">
    <source>
        <dbReference type="Pfam" id="PF02538"/>
    </source>
</evidence>
<keyword evidence="3" id="KW-1185">Reference proteome</keyword>
<gene>
    <name evidence="2" type="ORF">AGR7A_pTi0015</name>
</gene>
<evidence type="ECO:0000313" key="3">
    <source>
        <dbReference type="Proteomes" id="UP000192140"/>
    </source>
</evidence>
<dbReference type="GO" id="GO:0006749">
    <property type="term" value="P:glutathione metabolic process"/>
    <property type="evidence" value="ECO:0007669"/>
    <property type="project" value="TreeGrafter"/>
</dbReference>
<dbReference type="GO" id="GO:0005829">
    <property type="term" value="C:cytosol"/>
    <property type="evidence" value="ECO:0007669"/>
    <property type="project" value="TreeGrafter"/>
</dbReference>
<proteinExistence type="predicted"/>
<dbReference type="Pfam" id="PF02538">
    <property type="entry name" value="Hydantoinase_B"/>
    <property type="match status" value="1"/>
</dbReference>
<reference evidence="2" key="1">
    <citation type="submission" date="2016-01" db="EMBL/GenBank/DDBJ databases">
        <authorList>
            <person name="Regsiter A."/>
            <person name="william w."/>
        </authorList>
    </citation>
    <scope>NUCLEOTIDE SEQUENCE</scope>
    <source>
        <strain evidence="2">NCPPB 1641</strain>
    </source>
</reference>
<dbReference type="PANTHER" id="PTHR11365:SF23">
    <property type="entry name" value="HYPOTHETICAL 5-OXOPROLINASE (EUROFUNG)-RELATED"/>
    <property type="match status" value="1"/>
</dbReference>
<name>A0A1S7UBL9_9HYPH</name>
<feature type="domain" description="Hydantoinase B/oxoprolinase" evidence="1">
    <location>
        <begin position="2"/>
        <end position="528"/>
    </location>
</feature>
<sequence>MDAVRTAIMSNRFNAIVEEASAAVYRTAHTTFVKLVQDYQCALATPDGDMFAYPMMSGVNVFIGSPLRPTLDAIGRENLKPGDIVITNDPFSTDGLVTHLMDVTLLYPIFREDKLIAVGWSFVHASDIGGAVPGSISPAFTEVFQEGLRVRPTKLYEEGVLNKTIKSIFEDNSRIPAELWGDIQAMISGLKSMDRRINELCDRYGRDMVEEGMRDVIGYSETKARAVIRKIPEGVYSFADYLEGINEGQLAYFSVTLTVRDGELDVDFTGTDPQLAAAYNLVTGATTHPYVVQCLITFILTMDPLTPRNSGILRAIHAHAPRGTVLNAVFPASGGSRAASATRAYDIIMGCLNQALPEGVGAAGAGMAGVIVVSAPDPRTGRDRVNVINTIHGGGGGRRISDGVDGTEVRYSQRMVPSEVIEVETSMIMRAIRIVPDSRRAGRFASGAALEMEMENTANRAVMTVRNMNRFVFAPWGFRGGEQGLLGKTIVNPGRADERSIGKISVLEMGQGDVVRITSPTGGGFGNPMERDLDAISREIENGMLSPERAAEVYAVAFDDEGHVDKKKTEANRKERGERNLPAFNFCAERERQDHVWSMAARRKLAAMALKFELRIRSQLVGNVHKRMMKAGTPVNDDILQNVVREEAIRLGGNRVLAS</sequence>
<dbReference type="EMBL" id="FCNP01000051">
    <property type="protein sequence ID" value="CVI64225.1"/>
    <property type="molecule type" value="Genomic_DNA"/>
</dbReference>
<protein>
    <submittedName>
        <fullName evidence="2">N-methylhydantoinase B/acetone carboxylase, alpha subunit</fullName>
    </submittedName>
</protein>
<dbReference type="PANTHER" id="PTHR11365">
    <property type="entry name" value="5-OXOPROLINASE RELATED"/>
    <property type="match status" value="1"/>
</dbReference>